<evidence type="ECO:0000313" key="2">
    <source>
        <dbReference type="Proteomes" id="UP000039324"/>
    </source>
</evidence>
<reference evidence="1 2" key="1">
    <citation type="submission" date="2015-02" db="EMBL/GenBank/DDBJ databases">
        <authorList>
            <person name="Chooi Y.-H."/>
        </authorList>
    </citation>
    <scope>NUCLEOTIDE SEQUENCE [LARGE SCALE GENOMIC DNA]</scope>
    <source>
        <strain evidence="1">E3</strain>
    </source>
</reference>
<evidence type="ECO:0000313" key="1">
    <source>
        <dbReference type="EMBL" id="CEP01472.1"/>
    </source>
</evidence>
<gene>
    <name evidence="1" type="ORF">PBRA_002078</name>
</gene>
<sequence>MGPRSIALTKSLYSVYGSEIRTFVAMSDSVFVRFGSARARLMPRSRIAVRRMSNIARSVPVWPEYSVWMALHARSGRSSGMSSIKGSSSSCTFFLIAYIAWSLSCSDAGSSLCPRVAGSTAFCRPDFLSIVVIDDAQTSFQPRQTILERRVLALAGPAPGRRCLQTFNLRLQPILLPLGLGQRSAYLGDHGLCLGQVGWDAWDRRHQRVGLLI</sequence>
<organism evidence="1 2">
    <name type="scientific">Plasmodiophora brassicae</name>
    <name type="common">Clubroot disease agent</name>
    <dbReference type="NCBI Taxonomy" id="37360"/>
    <lineage>
        <taxon>Eukaryota</taxon>
        <taxon>Sar</taxon>
        <taxon>Rhizaria</taxon>
        <taxon>Endomyxa</taxon>
        <taxon>Phytomyxea</taxon>
        <taxon>Plasmodiophorida</taxon>
        <taxon>Plasmodiophoridae</taxon>
        <taxon>Plasmodiophora</taxon>
    </lineage>
</organism>
<name>A0A0G4J1S8_PLABS</name>
<protein>
    <submittedName>
        <fullName evidence="1">Uncharacterized protein</fullName>
    </submittedName>
</protein>
<accession>A0A0G4J1S8</accession>
<keyword evidence="2" id="KW-1185">Reference proteome</keyword>
<dbReference type="Proteomes" id="UP000039324">
    <property type="component" value="Unassembled WGS sequence"/>
</dbReference>
<proteinExistence type="predicted"/>
<dbReference type="AlphaFoldDB" id="A0A0G4J1S8"/>
<dbReference type="EMBL" id="CDSF01000112">
    <property type="protein sequence ID" value="CEP01472.1"/>
    <property type="molecule type" value="Genomic_DNA"/>
</dbReference>